<name>A0A495Q9T3_9ACTN</name>
<organism evidence="1 2">
    <name type="scientific">Actinomadura pelletieri DSM 43383</name>
    <dbReference type="NCBI Taxonomy" id="1120940"/>
    <lineage>
        <taxon>Bacteria</taxon>
        <taxon>Bacillati</taxon>
        <taxon>Actinomycetota</taxon>
        <taxon>Actinomycetes</taxon>
        <taxon>Streptosporangiales</taxon>
        <taxon>Thermomonosporaceae</taxon>
        <taxon>Actinomadura</taxon>
    </lineage>
</organism>
<dbReference type="Pfam" id="PF09700">
    <property type="entry name" value="Cas_Cmr3"/>
    <property type="match status" value="1"/>
</dbReference>
<evidence type="ECO:0000313" key="1">
    <source>
        <dbReference type="EMBL" id="RKS68253.1"/>
    </source>
</evidence>
<dbReference type="Gene3D" id="3.30.70.2940">
    <property type="match status" value="1"/>
</dbReference>
<keyword evidence="2" id="KW-1185">Reference proteome</keyword>
<gene>
    <name evidence="1" type="ORF">BZB76_6510</name>
</gene>
<accession>A0A495Q9T3</accession>
<dbReference type="EMBL" id="RBWU01000008">
    <property type="protein sequence ID" value="RKS68253.1"/>
    <property type="molecule type" value="Genomic_DNA"/>
</dbReference>
<evidence type="ECO:0000313" key="2">
    <source>
        <dbReference type="Proteomes" id="UP000274601"/>
    </source>
</evidence>
<dbReference type="Gene3D" id="2.60.40.4350">
    <property type="match status" value="1"/>
</dbReference>
<comment type="caution">
    <text evidence="1">The sequence shown here is derived from an EMBL/GenBank/DDBJ whole genome shotgun (WGS) entry which is preliminary data.</text>
</comment>
<dbReference type="RefSeq" id="WP_121438172.1">
    <property type="nucleotide sequence ID" value="NZ_RBWU01000008.1"/>
</dbReference>
<dbReference type="InterPro" id="IPR019117">
    <property type="entry name" value="CRISPR-assoc_protein_Cmr3"/>
</dbReference>
<dbReference type="OrthoDB" id="6162707at2"/>
<proteinExistence type="predicted"/>
<protein>
    <submittedName>
        <fullName evidence="1">CRISPR-associated protein Cmr3</fullName>
    </submittedName>
</protein>
<dbReference type="Proteomes" id="UP000274601">
    <property type="component" value="Unassembled WGS sequence"/>
</dbReference>
<sequence>MIAERWLLFEPLDTVTVRDGRPFDAGQDSVARTVLPSPTTLGGAVGAAYGAAPGAGLRADARGVEVPSRLAGPFTVTGDGRVVWPVPRDVVVTDAGTAVPPERLRVKTVVPDGVVDDLRPCSGRLVGDGDPVEGWWDLRALQGYLSMGKVSPDYRREPPWKVERRVGLAGEDGGGAADGLLYATEHLRLDPGAGFAVRCLDGPDVPPARTVAFGGRGRGAQVRELAAPALPEPAATATGGRLLLYLATPAVFTGGWLPDLSVWPGCELVAAATGGPQVITTITADRFTGGFRGRGRLLWAVPAGGVYYLRFPSETAALAAARALAREPLRQAEETLATAGFGWTFTGSW</sequence>
<reference evidence="1 2" key="1">
    <citation type="submission" date="2018-10" db="EMBL/GenBank/DDBJ databases">
        <title>Genomic Encyclopedia of Archaeal and Bacterial Type Strains, Phase II (KMG-II): from individual species to whole genera.</title>
        <authorList>
            <person name="Goeker M."/>
        </authorList>
    </citation>
    <scope>NUCLEOTIDE SEQUENCE [LARGE SCALE GENOMIC DNA]</scope>
    <source>
        <strain evidence="1 2">DSM 43383</strain>
    </source>
</reference>
<dbReference type="AlphaFoldDB" id="A0A495Q9T3"/>